<accession>A0A093XHW2</accession>
<dbReference type="Pfam" id="PF01172">
    <property type="entry name" value="SBDS_N"/>
    <property type="match status" value="1"/>
</dbReference>
<dbReference type="PANTHER" id="PTHR10927:SF2">
    <property type="entry name" value="RESTRICTION OF TELOMERE CAPPING PROTEIN 3"/>
    <property type="match status" value="1"/>
</dbReference>
<feature type="domain" description="Ribosome maturation protein SDO1/SBDS N-terminal" evidence="1">
    <location>
        <begin position="8"/>
        <end position="100"/>
    </location>
</feature>
<dbReference type="Gene3D" id="3.30.1250.10">
    <property type="entry name" value="Ribosome maturation protein SBDS, N-terminal domain"/>
    <property type="match status" value="1"/>
</dbReference>
<dbReference type="InterPro" id="IPR036786">
    <property type="entry name" value="Ribosome_mat_SBDS_N_sf"/>
</dbReference>
<sequence length="118" mass="13302">MPRGNDQVTKVFYHGKDDDFVIFVDDAAAAQQWRHDRTVPLAQVVSGWKIFVTHKQGAQGILDGASQAMLDNEFGTHREEDVVQQILEKGDIQEATNRERQGDRNVMNGGNFVNTFQV</sequence>
<name>A0A093XHW2_TALMA</name>
<organism evidence="2">
    <name type="scientific">Talaromyces marneffei PM1</name>
    <dbReference type="NCBI Taxonomy" id="1077442"/>
    <lineage>
        <taxon>Eukaryota</taxon>
        <taxon>Fungi</taxon>
        <taxon>Dikarya</taxon>
        <taxon>Ascomycota</taxon>
        <taxon>Pezizomycotina</taxon>
        <taxon>Eurotiomycetes</taxon>
        <taxon>Eurotiomycetidae</taxon>
        <taxon>Eurotiales</taxon>
        <taxon>Trichocomaceae</taxon>
        <taxon>Talaromyces</taxon>
        <taxon>Talaromyces sect. Talaromyces</taxon>
    </lineage>
</organism>
<reference evidence="2" key="1">
    <citation type="journal article" date="2014" name="PLoS Genet.">
        <title>Signature Gene Expression Reveals Novel Clues to the Molecular Mechanisms of Dimorphic Transition in Penicillium marneffei.</title>
        <authorList>
            <person name="Yang E."/>
            <person name="Wang G."/>
            <person name="Cai J."/>
            <person name="Woo P.C."/>
            <person name="Lau S.K."/>
            <person name="Yuen K.-Y."/>
            <person name="Chow W.-N."/>
            <person name="Lin X."/>
        </authorList>
    </citation>
    <scope>NUCLEOTIDE SEQUENCE [LARGE SCALE GENOMIC DNA]</scope>
    <source>
        <strain evidence="2">PM1</strain>
    </source>
</reference>
<dbReference type="eggNOG" id="ENOG502S9SB">
    <property type="taxonomic scope" value="Eukaryota"/>
</dbReference>
<evidence type="ECO:0000259" key="1">
    <source>
        <dbReference type="Pfam" id="PF01172"/>
    </source>
</evidence>
<dbReference type="InterPro" id="IPR039100">
    <property type="entry name" value="Sdo1/SBDS-like"/>
</dbReference>
<gene>
    <name evidence="2" type="ORF">GQ26_0260800</name>
</gene>
<dbReference type="EMBL" id="JPOX01000026">
    <property type="protein sequence ID" value="KFX44818.1"/>
    <property type="molecule type" value="Genomic_DNA"/>
</dbReference>
<proteinExistence type="predicted"/>
<dbReference type="InterPro" id="IPR019783">
    <property type="entry name" value="SDO1/SBDS_N"/>
</dbReference>
<protein>
    <submittedName>
        <fullName evidence="2">SDO1-like protein C21C3.19</fullName>
    </submittedName>
</protein>
<dbReference type="AlphaFoldDB" id="A0A093XHW2"/>
<dbReference type="SUPFAM" id="SSF89895">
    <property type="entry name" value="FYSH domain"/>
    <property type="match status" value="1"/>
</dbReference>
<evidence type="ECO:0000313" key="2">
    <source>
        <dbReference type="EMBL" id="KFX44818.1"/>
    </source>
</evidence>
<comment type="caution">
    <text evidence="2">The sequence shown here is derived from an EMBL/GenBank/DDBJ whole genome shotgun (WGS) entry which is preliminary data.</text>
</comment>
<dbReference type="PANTHER" id="PTHR10927">
    <property type="entry name" value="RIBOSOME MATURATION PROTEIN SBDS"/>
    <property type="match status" value="1"/>
</dbReference>
<dbReference type="HOGENOM" id="CLU_137480_1_0_1"/>